<evidence type="ECO:0000256" key="1">
    <source>
        <dbReference type="SAM" id="Phobius"/>
    </source>
</evidence>
<dbReference type="Proteomes" id="UP000767327">
    <property type="component" value="Unassembled WGS sequence"/>
</dbReference>
<dbReference type="RefSeq" id="WP_273173034.1">
    <property type="nucleotide sequence ID" value="NZ_CP181270.1"/>
</dbReference>
<organism evidence="2 3">
    <name type="scientific">Bifidobacterium crudilactis</name>
    <dbReference type="NCBI Taxonomy" id="327277"/>
    <lineage>
        <taxon>Bacteria</taxon>
        <taxon>Bacillati</taxon>
        <taxon>Actinomycetota</taxon>
        <taxon>Actinomycetes</taxon>
        <taxon>Bifidobacteriales</taxon>
        <taxon>Bifidobacteriaceae</taxon>
        <taxon>Bifidobacterium</taxon>
    </lineage>
</organism>
<keyword evidence="1" id="KW-1133">Transmembrane helix</keyword>
<feature type="transmembrane region" description="Helical" evidence="1">
    <location>
        <begin position="183"/>
        <end position="201"/>
    </location>
</feature>
<feature type="transmembrane region" description="Helical" evidence="1">
    <location>
        <begin position="155"/>
        <end position="176"/>
    </location>
</feature>
<evidence type="ECO:0000313" key="3">
    <source>
        <dbReference type="Proteomes" id="UP000767327"/>
    </source>
</evidence>
<gene>
    <name evidence="2" type="ORF">GXW98_03320</name>
</gene>
<keyword evidence="1" id="KW-0812">Transmembrane</keyword>
<dbReference type="Pfam" id="PF04854">
    <property type="entry name" value="DUF624"/>
    <property type="match status" value="1"/>
</dbReference>
<comment type="caution">
    <text evidence="2">The sequence shown here is derived from an EMBL/GenBank/DDBJ whole genome shotgun (WGS) entry which is preliminary data.</text>
</comment>
<dbReference type="AlphaFoldDB" id="A0A971CYV9"/>
<feature type="transmembrane region" description="Helical" evidence="1">
    <location>
        <begin position="12"/>
        <end position="39"/>
    </location>
</feature>
<keyword evidence="1" id="KW-0472">Membrane</keyword>
<sequence length="231" mass="26792">MRRFALGYEYFARIIMMVVMVNIAFIVHTVMGLLVWGFFPSLAASYSTYRAWILSVEDRSWTVRQTWSTFHQAWKSELRDANLFGWPQFVVWALLIWEYWFVQNNNLGTPGFAVSGVLLVVNVFYALFVLVSWAVRANFDERAWWTVRTSFSMIIVRPLCSLVIVVLLVVVAFAYYKWPGLMAAFGVAIPIFATMMTLYSWGGLPGMDVHDIEPMEKDTKDVTQSQERREH</sequence>
<feature type="transmembrane region" description="Helical" evidence="1">
    <location>
        <begin position="112"/>
        <end position="135"/>
    </location>
</feature>
<proteinExistence type="predicted"/>
<reference evidence="2" key="1">
    <citation type="journal article" date="2020" name="Biotechnol. Biofuels">
        <title>New insights from the biogas microbiome by comprehensive genome-resolved metagenomics of nearly 1600 species originating from multiple anaerobic digesters.</title>
        <authorList>
            <person name="Campanaro S."/>
            <person name="Treu L."/>
            <person name="Rodriguez-R L.M."/>
            <person name="Kovalovszki A."/>
            <person name="Ziels R.M."/>
            <person name="Maus I."/>
            <person name="Zhu X."/>
            <person name="Kougias P.G."/>
            <person name="Basile A."/>
            <person name="Luo G."/>
            <person name="Schluter A."/>
            <person name="Konstantinidis K.T."/>
            <person name="Angelidaki I."/>
        </authorList>
    </citation>
    <scope>NUCLEOTIDE SEQUENCE</scope>
    <source>
        <strain evidence="2">AS01afH2WH_6</strain>
    </source>
</reference>
<accession>A0A971CYV9</accession>
<evidence type="ECO:0000313" key="2">
    <source>
        <dbReference type="EMBL" id="NLT79302.1"/>
    </source>
</evidence>
<name>A0A971CYV9_9BIFI</name>
<dbReference type="EMBL" id="JAAXZR010000013">
    <property type="protein sequence ID" value="NLT79302.1"/>
    <property type="molecule type" value="Genomic_DNA"/>
</dbReference>
<reference evidence="2" key="2">
    <citation type="submission" date="2020-01" db="EMBL/GenBank/DDBJ databases">
        <authorList>
            <person name="Campanaro S."/>
        </authorList>
    </citation>
    <scope>NUCLEOTIDE SEQUENCE</scope>
    <source>
        <strain evidence="2">AS01afH2WH_6</strain>
    </source>
</reference>
<protein>
    <submittedName>
        <fullName evidence="2">YesL family protein</fullName>
    </submittedName>
</protein>
<feature type="transmembrane region" description="Helical" evidence="1">
    <location>
        <begin position="83"/>
        <end position="100"/>
    </location>
</feature>
<dbReference type="InterPro" id="IPR006938">
    <property type="entry name" value="DUF624"/>
</dbReference>